<reference evidence="7 8" key="1">
    <citation type="submission" date="2022-06" db="EMBL/GenBank/DDBJ databases">
        <title>Janthinobacterium kumbetensis sp. nov., isolated from spring water in Turkey.</title>
        <authorList>
            <person name="Inan Bektas K."/>
            <person name="Belduz A.A."/>
            <person name="Canakci S."/>
            <person name="Nalcaoglu A."/>
            <person name="Ceylan E."/>
            <person name="Kati H."/>
        </authorList>
    </citation>
    <scope>NUCLEOTIDE SEQUENCE [LARGE SCALE GENOMIC DNA]</scope>
    <source>
        <strain evidence="7 8">GK</strain>
    </source>
</reference>
<evidence type="ECO:0000259" key="6">
    <source>
        <dbReference type="PROSITE" id="PS51012"/>
    </source>
</evidence>
<dbReference type="RefSeq" id="WP_251351539.1">
    <property type="nucleotide sequence ID" value="NZ_JAMQGR010000012.1"/>
</dbReference>
<evidence type="ECO:0000256" key="4">
    <source>
        <dbReference type="ARBA" id="ARBA00023136"/>
    </source>
</evidence>
<protein>
    <recommendedName>
        <fullName evidence="5">Transport permease protein</fullName>
    </recommendedName>
</protein>
<comment type="similarity">
    <text evidence="5">Belongs to the ABC-2 integral membrane protein family.</text>
</comment>
<dbReference type="InterPro" id="IPR052522">
    <property type="entry name" value="ABC-2_transport_permease"/>
</dbReference>
<feature type="domain" description="ABC transmembrane type-2" evidence="6">
    <location>
        <begin position="19"/>
        <end position="248"/>
    </location>
</feature>
<dbReference type="InterPro" id="IPR000412">
    <property type="entry name" value="ABC_2_transport"/>
</dbReference>
<dbReference type="Proteomes" id="UP001202243">
    <property type="component" value="Unassembled WGS sequence"/>
</dbReference>
<feature type="transmembrane region" description="Helical" evidence="5">
    <location>
        <begin position="139"/>
        <end position="161"/>
    </location>
</feature>
<feature type="transmembrane region" description="Helical" evidence="5">
    <location>
        <begin position="173"/>
        <end position="195"/>
    </location>
</feature>
<dbReference type="PANTHER" id="PTHR43332:SF2">
    <property type="entry name" value="INNER MEMBRANE TRANSPORT PERMEASE YADH"/>
    <property type="match status" value="1"/>
</dbReference>
<dbReference type="InterPro" id="IPR047817">
    <property type="entry name" value="ABC2_TM_bact-type"/>
</dbReference>
<dbReference type="PANTHER" id="PTHR43332">
    <property type="entry name" value="INNER MEMBRANE TRANSPORT PERMEASE YADH-RELATED"/>
    <property type="match status" value="1"/>
</dbReference>
<dbReference type="PIRSF" id="PIRSF006648">
    <property type="entry name" value="DrrB"/>
    <property type="match status" value="1"/>
</dbReference>
<evidence type="ECO:0000256" key="5">
    <source>
        <dbReference type="RuleBase" id="RU361157"/>
    </source>
</evidence>
<organism evidence="7 8">
    <name type="scientific">Janthinobacterium kumbetense</name>
    <dbReference type="NCBI Taxonomy" id="2950280"/>
    <lineage>
        <taxon>Bacteria</taxon>
        <taxon>Pseudomonadati</taxon>
        <taxon>Pseudomonadota</taxon>
        <taxon>Betaproteobacteria</taxon>
        <taxon>Burkholderiales</taxon>
        <taxon>Oxalobacteraceae</taxon>
        <taxon>Janthinobacterium</taxon>
    </lineage>
</organism>
<keyword evidence="2 5" id="KW-0812">Transmembrane</keyword>
<keyword evidence="5" id="KW-1003">Cell membrane</keyword>
<dbReference type="NCBIfam" id="NF011648">
    <property type="entry name" value="PRK15066.1"/>
    <property type="match status" value="1"/>
</dbReference>
<dbReference type="InterPro" id="IPR013525">
    <property type="entry name" value="ABC2_TM"/>
</dbReference>
<feature type="transmembrane region" description="Helical" evidence="5">
    <location>
        <begin position="55"/>
        <end position="73"/>
    </location>
</feature>
<comment type="caution">
    <text evidence="5">Lacks conserved residue(s) required for the propagation of feature annotation.</text>
</comment>
<dbReference type="EMBL" id="JAMQGR010000012">
    <property type="protein sequence ID" value="MCM2568705.1"/>
    <property type="molecule type" value="Genomic_DNA"/>
</dbReference>
<feature type="transmembrane region" description="Helical" evidence="5">
    <location>
        <begin position="224"/>
        <end position="245"/>
    </location>
</feature>
<keyword evidence="8" id="KW-1185">Reference proteome</keyword>
<comment type="caution">
    <text evidence="7">The sequence shown here is derived from an EMBL/GenBank/DDBJ whole genome shotgun (WGS) entry which is preliminary data.</text>
</comment>
<accession>A0ABT0WXD7</accession>
<keyword evidence="3 5" id="KW-1133">Transmembrane helix</keyword>
<comment type="subcellular location">
    <subcellularLocation>
        <location evidence="5">Cell inner membrane</location>
        <topology evidence="5">Multi-pass membrane protein</topology>
    </subcellularLocation>
    <subcellularLocation>
        <location evidence="1">Membrane</location>
        <topology evidence="1">Multi-pass membrane protein</topology>
    </subcellularLocation>
</comment>
<evidence type="ECO:0000313" key="7">
    <source>
        <dbReference type="EMBL" id="MCM2568705.1"/>
    </source>
</evidence>
<sequence length="253" mass="27851">MISTGFRTLVYKETLRFWKVATQTVAAPVLTSMLYLLVFGHVLDGRVEPSPGVSYTAFLIPGLVMMSVLQNAFANSSSSLIQSKITGNLVFVLLTPLSHWEIFSAYVLASVARGLAVGFGVFAITCWFADLSFVAPLWIVVFAFLGAAMLGTMGLIAGIWAEKFDQLAAFQNFLIMPATFLSGVFYSIHSLPPFWQTVSHLNPFFYMIDGFRYGFFGVSDVSPWLSVSIVAGFLVILALASIRLLKSGYRLRH</sequence>
<evidence type="ECO:0000256" key="3">
    <source>
        <dbReference type="ARBA" id="ARBA00022989"/>
    </source>
</evidence>
<name>A0ABT0WXD7_9BURK</name>
<evidence type="ECO:0000256" key="1">
    <source>
        <dbReference type="ARBA" id="ARBA00004141"/>
    </source>
</evidence>
<dbReference type="PROSITE" id="PS51012">
    <property type="entry name" value="ABC_TM2"/>
    <property type="match status" value="1"/>
</dbReference>
<feature type="transmembrane region" description="Helical" evidence="5">
    <location>
        <begin position="20"/>
        <end position="43"/>
    </location>
</feature>
<dbReference type="Pfam" id="PF01061">
    <property type="entry name" value="ABC2_membrane"/>
    <property type="match status" value="1"/>
</dbReference>
<keyword evidence="4 5" id="KW-0472">Membrane</keyword>
<keyword evidence="5" id="KW-0813">Transport</keyword>
<dbReference type="PRINTS" id="PR00164">
    <property type="entry name" value="ABC2TRNSPORT"/>
</dbReference>
<evidence type="ECO:0000313" key="8">
    <source>
        <dbReference type="Proteomes" id="UP001202243"/>
    </source>
</evidence>
<evidence type="ECO:0000256" key="2">
    <source>
        <dbReference type="ARBA" id="ARBA00022692"/>
    </source>
</evidence>
<proteinExistence type="inferred from homology"/>
<gene>
    <name evidence="7" type="ORF">NCG91_24100</name>
</gene>